<dbReference type="EMBL" id="VMRJ01000001">
    <property type="protein sequence ID" value="TVT43093.1"/>
    <property type="molecule type" value="Genomic_DNA"/>
</dbReference>
<keyword evidence="2" id="KW-1185">Reference proteome</keyword>
<dbReference type="Proteomes" id="UP000317624">
    <property type="component" value="Unassembled WGS sequence"/>
</dbReference>
<organism evidence="1 2">
    <name type="scientific">Hymenobacter setariae</name>
    <dbReference type="NCBI Taxonomy" id="2594794"/>
    <lineage>
        <taxon>Bacteria</taxon>
        <taxon>Pseudomonadati</taxon>
        <taxon>Bacteroidota</taxon>
        <taxon>Cytophagia</taxon>
        <taxon>Cytophagales</taxon>
        <taxon>Hymenobacteraceae</taxon>
        <taxon>Hymenobacter</taxon>
    </lineage>
</organism>
<protein>
    <submittedName>
        <fullName evidence="1">Uncharacterized protein</fullName>
    </submittedName>
</protein>
<sequence>MCLPNPLKRAFDHASCTAEGAQRLLSLLTPRLNAETYTEARALCDELAAEAEQARLAYEAGQAPITTEQKQALIALSNHQFVRANEKGEIRYGLDQLTQQQAADRIRLYNKIIDSRYPKNYTVRAEAYQVRPAA</sequence>
<name>A0A558C2S3_9BACT</name>
<dbReference type="AlphaFoldDB" id="A0A558C2S3"/>
<proteinExistence type="predicted"/>
<evidence type="ECO:0000313" key="2">
    <source>
        <dbReference type="Proteomes" id="UP000317624"/>
    </source>
</evidence>
<evidence type="ECO:0000313" key="1">
    <source>
        <dbReference type="EMBL" id="TVT43093.1"/>
    </source>
</evidence>
<gene>
    <name evidence="1" type="ORF">FNT36_03100</name>
</gene>
<reference evidence="1 2" key="1">
    <citation type="submission" date="2019-07" db="EMBL/GenBank/DDBJ databases">
        <title>Hymenobacter sp. straun FUR1 Genome sequencing and assembly.</title>
        <authorList>
            <person name="Chhetri G."/>
        </authorList>
    </citation>
    <scope>NUCLEOTIDE SEQUENCE [LARGE SCALE GENOMIC DNA]</scope>
    <source>
        <strain evidence="1 2">Fur1</strain>
    </source>
</reference>
<dbReference type="RefSeq" id="WP_144844227.1">
    <property type="nucleotide sequence ID" value="NZ_VMRJ01000001.1"/>
</dbReference>
<comment type="caution">
    <text evidence="1">The sequence shown here is derived from an EMBL/GenBank/DDBJ whole genome shotgun (WGS) entry which is preliminary data.</text>
</comment>
<accession>A0A558C2S3</accession>